<keyword evidence="2" id="KW-1185">Reference proteome</keyword>
<proteinExistence type="predicted"/>
<feature type="non-terminal residue" evidence="1">
    <location>
        <position position="68"/>
    </location>
</feature>
<sequence>MKRIVIRGISVAAVFVISAGILKVLDFAARLPNGAYTDQYPHKTSRLIEAIGAGPGTYDLFAVYGPIS</sequence>
<dbReference type="RefSeq" id="WP_409098202.1">
    <property type="nucleotide sequence ID" value="NZ_JBJVNE010000663.1"/>
</dbReference>
<evidence type="ECO:0000313" key="1">
    <source>
        <dbReference type="EMBL" id="MFM9653969.1"/>
    </source>
</evidence>
<gene>
    <name evidence="1" type="ORF">ACKI1S_49415</name>
</gene>
<comment type="caution">
    <text evidence="1">The sequence shown here is derived from an EMBL/GenBank/DDBJ whole genome shotgun (WGS) entry which is preliminary data.</text>
</comment>
<reference evidence="1 2" key="1">
    <citation type="submission" date="2024-12" db="EMBL/GenBank/DDBJ databases">
        <title>Forecasting of Potato common scab and diversities of Pathogenic streptomyces spp. in china.</title>
        <authorList>
            <person name="Handique U."/>
            <person name="Wu J."/>
        </authorList>
    </citation>
    <scope>NUCLEOTIDE SEQUENCE [LARGE SCALE GENOMIC DNA]</scope>
    <source>
        <strain evidence="1 2">ZRIMU1585</strain>
    </source>
</reference>
<name>A0ABW9J1T5_STRGJ</name>
<evidence type="ECO:0000313" key="2">
    <source>
        <dbReference type="Proteomes" id="UP001631993"/>
    </source>
</evidence>
<dbReference type="EMBL" id="JBJVNE010000663">
    <property type="protein sequence ID" value="MFM9653969.1"/>
    <property type="molecule type" value="Genomic_DNA"/>
</dbReference>
<organism evidence="1 2">
    <name type="scientific">Streptomyces galilaeus</name>
    <dbReference type="NCBI Taxonomy" id="33899"/>
    <lineage>
        <taxon>Bacteria</taxon>
        <taxon>Bacillati</taxon>
        <taxon>Actinomycetota</taxon>
        <taxon>Actinomycetes</taxon>
        <taxon>Kitasatosporales</taxon>
        <taxon>Streptomycetaceae</taxon>
        <taxon>Streptomyces</taxon>
    </lineage>
</organism>
<dbReference type="Proteomes" id="UP001631993">
    <property type="component" value="Unassembled WGS sequence"/>
</dbReference>
<accession>A0ABW9J1T5</accession>
<protein>
    <submittedName>
        <fullName evidence="1">Uncharacterized protein</fullName>
    </submittedName>
</protein>